<feature type="compositionally biased region" description="Polar residues" evidence="3">
    <location>
        <begin position="451"/>
        <end position="460"/>
    </location>
</feature>
<proteinExistence type="inferred from homology"/>
<dbReference type="CDD" id="cd01203">
    <property type="entry name" value="PTB_DOK1_DOK2_DOK3"/>
    <property type="match status" value="1"/>
</dbReference>
<dbReference type="GO" id="GO:0007169">
    <property type="term" value="P:cell surface receptor protein tyrosine kinase signaling pathway"/>
    <property type="evidence" value="ECO:0007669"/>
    <property type="project" value="TreeGrafter"/>
</dbReference>
<dbReference type="SUPFAM" id="SSF50729">
    <property type="entry name" value="PH domain-like"/>
    <property type="match status" value="2"/>
</dbReference>
<dbReference type="GO" id="GO:0007265">
    <property type="term" value="P:Ras protein signal transduction"/>
    <property type="evidence" value="ECO:0007669"/>
    <property type="project" value="TreeGrafter"/>
</dbReference>
<dbReference type="Gene3D" id="2.30.29.30">
    <property type="entry name" value="Pleckstrin-homology domain (PH domain)/Phosphotyrosine-binding domain (PTB)"/>
    <property type="match status" value="2"/>
</dbReference>
<reference evidence="6" key="3">
    <citation type="submission" date="2025-09" db="UniProtKB">
        <authorList>
            <consortium name="Ensembl"/>
        </authorList>
    </citation>
    <scope>IDENTIFICATION</scope>
</reference>
<evidence type="ECO:0000256" key="2">
    <source>
        <dbReference type="ARBA" id="ARBA00022553"/>
    </source>
</evidence>
<dbReference type="InterPro" id="IPR001849">
    <property type="entry name" value="PH_domain"/>
</dbReference>
<name>A0AAY3ZW53_9TELE</name>
<evidence type="ECO:0000259" key="5">
    <source>
        <dbReference type="PROSITE" id="PS51064"/>
    </source>
</evidence>
<dbReference type="GO" id="GO:0005737">
    <property type="term" value="C:cytoplasm"/>
    <property type="evidence" value="ECO:0007669"/>
    <property type="project" value="TreeGrafter"/>
</dbReference>
<reference evidence="6" key="2">
    <citation type="submission" date="2025-08" db="UniProtKB">
        <authorList>
            <consortium name="Ensembl"/>
        </authorList>
    </citation>
    <scope>IDENTIFICATION</scope>
</reference>
<evidence type="ECO:0000259" key="4">
    <source>
        <dbReference type="PROSITE" id="PS50003"/>
    </source>
</evidence>
<dbReference type="AlphaFoldDB" id="A0AAY3ZW53"/>
<dbReference type="PANTHER" id="PTHR21258:SF46">
    <property type="entry name" value="DOCKING PROTEIN 1"/>
    <property type="match status" value="1"/>
</dbReference>
<accession>A0AAY3ZW53</accession>
<reference evidence="6 7" key="1">
    <citation type="submission" date="2020-06" db="EMBL/GenBank/DDBJ databases">
        <authorList>
            <consortium name="Wellcome Sanger Institute Data Sharing"/>
        </authorList>
    </citation>
    <scope>NUCLEOTIDE SEQUENCE [LARGE SCALE GENOMIC DNA]</scope>
</reference>
<dbReference type="PANTHER" id="PTHR21258">
    <property type="entry name" value="DOCKING PROTEIN RELATED"/>
    <property type="match status" value="1"/>
</dbReference>
<dbReference type="Ensembl" id="ENSDCDT00010001383.1">
    <property type="protein sequence ID" value="ENSDCDP00010001323.1"/>
    <property type="gene ID" value="ENSDCDG00010000699.1"/>
</dbReference>
<evidence type="ECO:0000256" key="3">
    <source>
        <dbReference type="SAM" id="MobiDB-lite"/>
    </source>
</evidence>
<sequence length="498" mass="56191">QLVMDTHVKRGEVYLQSKKHCEKWKRLWLVLYPASRRGVARLEMLDADGGDKLSVVRSRHPEKRVVRLADCVSVVQVPPHAEACPKDNMAIFCVETEDRRLVFATERESCSDWVQKVCLIAFPVSDVSSGDVQQKGLKMEENQIYASIREVSEFRVNIQPTEASARCSLRGMFWLEAGKDALLLRDPENRRCLLEWPYHLLRRYGRDKMMFSIEAGRRCESGPGSFTFETRQGDDIFRLIESAVKEQKFRSMPGNGSRSPSPLPNKHRISDLMEPPRNSISDFGSTECLYSDSMDSGRPGLSHPVDDSVEIVYSEPIDAVKLPHTAKRDNSPALSSTNPYDYPESQYSHPVDCLCSYPDANDPTYADPIDLLKPPVPITSHPNDVCEPIYSEVLDHGSVPHKAARPNSSHQERFYSEPQVGACSDLPGNYENKQGFGKGDVLRQEEDDPSSLYSQVNKPSKASKGLGKISPKLSRARRKIPADRHHYEPDNVYEELGI</sequence>
<dbReference type="SMART" id="SM00310">
    <property type="entry name" value="PTBI"/>
    <property type="match status" value="1"/>
</dbReference>
<gene>
    <name evidence="6" type="primary">dok1a</name>
</gene>
<dbReference type="GO" id="GO:0043410">
    <property type="term" value="P:positive regulation of MAPK cascade"/>
    <property type="evidence" value="ECO:0007669"/>
    <property type="project" value="TreeGrafter"/>
</dbReference>
<feature type="region of interest" description="Disordered" evidence="3">
    <location>
        <begin position="323"/>
        <end position="342"/>
    </location>
</feature>
<feature type="region of interest" description="Disordered" evidence="3">
    <location>
        <begin position="247"/>
        <end position="277"/>
    </location>
</feature>
<dbReference type="InterPro" id="IPR050996">
    <property type="entry name" value="Docking_Protein_DOK"/>
</dbReference>
<organism evidence="6 7">
    <name type="scientific">Denticeps clupeoides</name>
    <name type="common">denticle herring</name>
    <dbReference type="NCBI Taxonomy" id="299321"/>
    <lineage>
        <taxon>Eukaryota</taxon>
        <taxon>Metazoa</taxon>
        <taxon>Chordata</taxon>
        <taxon>Craniata</taxon>
        <taxon>Vertebrata</taxon>
        <taxon>Euteleostomi</taxon>
        <taxon>Actinopterygii</taxon>
        <taxon>Neopterygii</taxon>
        <taxon>Teleostei</taxon>
        <taxon>Clupei</taxon>
        <taxon>Clupeiformes</taxon>
        <taxon>Denticipitoidei</taxon>
        <taxon>Denticipitidae</taxon>
        <taxon>Denticeps</taxon>
    </lineage>
</organism>
<dbReference type="InterPro" id="IPR037751">
    <property type="entry name" value="Dok1/2/3_PTB"/>
</dbReference>
<dbReference type="GeneTree" id="ENSGT00940000155980"/>
<protein>
    <recommendedName>
        <fullName evidence="8">Docking protein 1</fullName>
    </recommendedName>
</protein>
<evidence type="ECO:0000313" key="6">
    <source>
        <dbReference type="Ensembl" id="ENSDCDP00010001323.1"/>
    </source>
</evidence>
<feature type="region of interest" description="Disordered" evidence="3">
    <location>
        <begin position="397"/>
        <end position="498"/>
    </location>
</feature>
<dbReference type="PROSITE" id="PS51064">
    <property type="entry name" value="IRS_PTB"/>
    <property type="match status" value="1"/>
</dbReference>
<comment type="similarity">
    <text evidence="1">Belongs to the DOK family. Type A subfamily.</text>
</comment>
<feature type="domain" description="IRS-type PTB" evidence="5">
    <location>
        <begin position="150"/>
        <end position="254"/>
    </location>
</feature>
<evidence type="ECO:0008006" key="8">
    <source>
        <dbReference type="Google" id="ProtNLM"/>
    </source>
</evidence>
<feature type="domain" description="PH" evidence="4">
    <location>
        <begin position="6"/>
        <end position="122"/>
    </location>
</feature>
<keyword evidence="2" id="KW-0597">Phosphoprotein</keyword>
<dbReference type="SMART" id="SM00233">
    <property type="entry name" value="PH"/>
    <property type="match status" value="1"/>
</dbReference>
<keyword evidence="7" id="KW-1185">Reference proteome</keyword>
<dbReference type="InterPro" id="IPR002404">
    <property type="entry name" value="IRS_PTB"/>
</dbReference>
<dbReference type="PROSITE" id="PS50003">
    <property type="entry name" value="PH_DOMAIN"/>
    <property type="match status" value="1"/>
</dbReference>
<evidence type="ECO:0000256" key="1">
    <source>
        <dbReference type="ARBA" id="ARBA00010955"/>
    </source>
</evidence>
<dbReference type="Pfam" id="PF02174">
    <property type="entry name" value="IRS"/>
    <property type="match status" value="1"/>
</dbReference>
<evidence type="ECO:0000313" key="7">
    <source>
        <dbReference type="Proteomes" id="UP000694580"/>
    </source>
</evidence>
<feature type="compositionally biased region" description="Basic and acidic residues" evidence="3">
    <location>
        <begin position="480"/>
        <end position="489"/>
    </location>
</feature>
<dbReference type="Proteomes" id="UP000694580">
    <property type="component" value="Chromosome 4"/>
</dbReference>
<dbReference type="InterPro" id="IPR011993">
    <property type="entry name" value="PH-like_dom_sf"/>
</dbReference>
<dbReference type="SMART" id="SM01244">
    <property type="entry name" value="IRS"/>
    <property type="match status" value="1"/>
</dbReference>